<protein>
    <submittedName>
        <fullName evidence="2">Uncharacterized protein</fullName>
    </submittedName>
</protein>
<proteinExistence type="predicted"/>
<dbReference type="EMBL" id="BAAARV010000040">
    <property type="protein sequence ID" value="GAA2357780.1"/>
    <property type="molecule type" value="Genomic_DNA"/>
</dbReference>
<feature type="transmembrane region" description="Helical" evidence="1">
    <location>
        <begin position="137"/>
        <end position="155"/>
    </location>
</feature>
<name>A0ABN3GPV8_9ACTN</name>
<keyword evidence="3" id="KW-1185">Reference proteome</keyword>
<sequence length="273" mass="28871">MDDGAAAPVRWWRPGLLGMAAGVPIAWAVWAFTADVASADGLGAIVVFLGYGPVIVIAVAAVSCIALWEFVRQRAQRWRLSWVLAAPFAMWVVLLVGAITSGPSGSTTEQRLGWALVVLLMYGAAGVGFGRGASRRVRVLASVVAVAAAPLMIAYDDASQYRWRKATYASAPHVLPVVPGYTVAAARADGPALEVDMRGPADLRVSVWRCRDCTVRQEHTAHALTVVDGSFELDIVAVGIPAGQWSAPDGIRVRPASTDELASLPLAAPNYVD</sequence>
<keyword evidence="1" id="KW-1133">Transmembrane helix</keyword>
<evidence type="ECO:0000313" key="2">
    <source>
        <dbReference type="EMBL" id="GAA2357780.1"/>
    </source>
</evidence>
<evidence type="ECO:0000313" key="3">
    <source>
        <dbReference type="Proteomes" id="UP001501444"/>
    </source>
</evidence>
<dbReference type="Proteomes" id="UP001501444">
    <property type="component" value="Unassembled WGS sequence"/>
</dbReference>
<keyword evidence="1" id="KW-0472">Membrane</keyword>
<accession>A0ABN3GPV8</accession>
<keyword evidence="1" id="KW-0812">Transmembrane</keyword>
<organism evidence="2 3">
    <name type="scientific">Dactylosporangium salmoneum</name>
    <dbReference type="NCBI Taxonomy" id="53361"/>
    <lineage>
        <taxon>Bacteria</taxon>
        <taxon>Bacillati</taxon>
        <taxon>Actinomycetota</taxon>
        <taxon>Actinomycetes</taxon>
        <taxon>Micromonosporales</taxon>
        <taxon>Micromonosporaceae</taxon>
        <taxon>Dactylosporangium</taxon>
    </lineage>
</organism>
<feature type="transmembrane region" description="Helical" evidence="1">
    <location>
        <begin position="12"/>
        <end position="32"/>
    </location>
</feature>
<feature type="transmembrane region" description="Helical" evidence="1">
    <location>
        <begin position="44"/>
        <end position="68"/>
    </location>
</feature>
<feature type="transmembrane region" description="Helical" evidence="1">
    <location>
        <begin position="80"/>
        <end position="100"/>
    </location>
</feature>
<feature type="transmembrane region" description="Helical" evidence="1">
    <location>
        <begin position="112"/>
        <end position="130"/>
    </location>
</feature>
<evidence type="ECO:0000256" key="1">
    <source>
        <dbReference type="SAM" id="Phobius"/>
    </source>
</evidence>
<reference evidence="2 3" key="1">
    <citation type="journal article" date="2019" name="Int. J. Syst. Evol. Microbiol.">
        <title>The Global Catalogue of Microorganisms (GCM) 10K type strain sequencing project: providing services to taxonomists for standard genome sequencing and annotation.</title>
        <authorList>
            <consortium name="The Broad Institute Genomics Platform"/>
            <consortium name="The Broad Institute Genome Sequencing Center for Infectious Disease"/>
            <person name="Wu L."/>
            <person name="Ma J."/>
        </authorList>
    </citation>
    <scope>NUCLEOTIDE SEQUENCE [LARGE SCALE GENOMIC DNA]</scope>
    <source>
        <strain evidence="2 3">JCM 3272</strain>
    </source>
</reference>
<comment type="caution">
    <text evidence="2">The sequence shown here is derived from an EMBL/GenBank/DDBJ whole genome shotgun (WGS) entry which is preliminary data.</text>
</comment>
<gene>
    <name evidence="2" type="ORF">GCM10010170_051210</name>
</gene>